<feature type="compositionally biased region" description="Polar residues" evidence="1">
    <location>
        <begin position="474"/>
        <end position="490"/>
    </location>
</feature>
<feature type="region of interest" description="Disordered" evidence="1">
    <location>
        <begin position="609"/>
        <end position="636"/>
    </location>
</feature>
<proteinExistence type="predicted"/>
<evidence type="ECO:0000256" key="1">
    <source>
        <dbReference type="SAM" id="MobiDB-lite"/>
    </source>
</evidence>
<dbReference type="SMART" id="SM00238">
    <property type="entry name" value="BIR"/>
    <property type="match status" value="1"/>
</dbReference>
<reference evidence="3 4" key="1">
    <citation type="journal article" date="2023" name="Sci. Data">
        <title>Genome assembly of the Korean intertidal mud-creeper Batillaria attramentaria.</title>
        <authorList>
            <person name="Patra A.K."/>
            <person name="Ho P.T."/>
            <person name="Jun S."/>
            <person name="Lee S.J."/>
            <person name="Kim Y."/>
            <person name="Won Y.J."/>
        </authorList>
    </citation>
    <scope>NUCLEOTIDE SEQUENCE [LARGE SCALE GENOMIC DNA]</scope>
    <source>
        <strain evidence="3">Wonlab-2016</strain>
    </source>
</reference>
<evidence type="ECO:0000256" key="2">
    <source>
        <dbReference type="SAM" id="SignalP"/>
    </source>
</evidence>
<feature type="compositionally biased region" description="Low complexity" evidence="1">
    <location>
        <begin position="491"/>
        <end position="537"/>
    </location>
</feature>
<keyword evidence="2" id="KW-0732">Signal</keyword>
<dbReference type="Gene3D" id="1.10.1170.10">
    <property type="entry name" value="Inhibitor Of Apoptosis Protein (2mihbC-IAP-1), Chain A"/>
    <property type="match status" value="2"/>
</dbReference>
<dbReference type="EMBL" id="JACVVK020000022">
    <property type="protein sequence ID" value="KAK7502977.1"/>
    <property type="molecule type" value="Genomic_DNA"/>
</dbReference>
<feature type="chain" id="PRO_5044824128" evidence="2">
    <location>
        <begin position="27"/>
        <end position="756"/>
    </location>
</feature>
<comment type="caution">
    <text evidence="3">The sequence shown here is derived from an EMBL/GenBank/DDBJ whole genome shotgun (WGS) entry which is preliminary data.</text>
</comment>
<accession>A0ABD0LVK0</accession>
<dbReference type="InterPro" id="IPR050784">
    <property type="entry name" value="IAP"/>
</dbReference>
<dbReference type="AlphaFoldDB" id="A0ABD0LVK0"/>
<keyword evidence="4" id="KW-1185">Reference proteome</keyword>
<dbReference type="SUPFAM" id="SSF57924">
    <property type="entry name" value="Inhibitor of apoptosis (IAP) repeat"/>
    <property type="match status" value="2"/>
</dbReference>
<gene>
    <name evidence="3" type="ORF">BaRGS_00005603</name>
</gene>
<dbReference type="Pfam" id="PF00653">
    <property type="entry name" value="BIR"/>
    <property type="match status" value="1"/>
</dbReference>
<organism evidence="3 4">
    <name type="scientific">Batillaria attramentaria</name>
    <dbReference type="NCBI Taxonomy" id="370345"/>
    <lineage>
        <taxon>Eukaryota</taxon>
        <taxon>Metazoa</taxon>
        <taxon>Spiralia</taxon>
        <taxon>Lophotrochozoa</taxon>
        <taxon>Mollusca</taxon>
        <taxon>Gastropoda</taxon>
        <taxon>Caenogastropoda</taxon>
        <taxon>Sorbeoconcha</taxon>
        <taxon>Cerithioidea</taxon>
        <taxon>Batillariidae</taxon>
        <taxon>Batillaria</taxon>
    </lineage>
</organism>
<feature type="compositionally biased region" description="Polar residues" evidence="1">
    <location>
        <begin position="614"/>
        <end position="627"/>
    </location>
</feature>
<protein>
    <submittedName>
        <fullName evidence="3">Uncharacterized protein</fullName>
    </submittedName>
</protein>
<sequence>MATVSSSTTRVFTIFGFLLVFHSAEASPRNYRNRGLSDRELPSSGNVFSNCSQETKINTSLKLLVSLSLDSPLPFDWYVQYQTTSEELDSTCTRGDPFAQYLWETNTCTDTKYDKENKTTSSGKEHGSKWVDEKKMSRKRNFCERECRASDWKGSSRLTSKARRISRKMGFLPLPGGVHSLSVPYNGTQTSHSGKRFRRLESLTWKVDHFFDNRGQVGRNGRRTEANGTGWQATLLIAIASFNTKNRTMLLMSGPEGHDSEDGGNTGIIRDTLVSLAILVMVLGNRSIRRSAGSVRFHVSRSLQKSSCEFSRVFGAQMGSQALSKLAKFFSTSWGSPAFRHGGCSMEGTAKPPKVPDLFTKRPVGFRTDIWVAPVTGFLPSVSAHDKNHMDHTGYRMASLATLPPSCPMSRVKLAEAGFHFDPRSNNGAVVCHKCGITLAINENVSPLAYHHAASPNCEFLKNVLDTYTAQPASISSPTAPVSSKQSQEASGVSSMASGSLSMSSLPSSLGSASTSLSQPSTDSGMKSSSLGTVGSSMSSLSITSESSIASASTASGFASLPTVLPAVSCGAAVAAAVGVTSTLSGGKPLQADGGDQIDHRMELCTDGAEVTDSRPSVHSPMQTVKPTTHLADQPRASPANTEYFLALPTTSADISSKPTAATRDFSYSNSLTTGSAAQSAASCSNSGSNSGPKPSLDLSNAVYPQFGTVKARMETYAKWPLEQKFPANLMATLGFYYAGINNATRVLAFSQLGVI</sequence>
<evidence type="ECO:0000313" key="3">
    <source>
        <dbReference type="EMBL" id="KAK7502977.1"/>
    </source>
</evidence>
<dbReference type="PROSITE" id="PS50143">
    <property type="entry name" value="BIR_REPEAT_2"/>
    <property type="match status" value="1"/>
</dbReference>
<name>A0ABD0LVK0_9CAEN</name>
<dbReference type="InterPro" id="IPR001370">
    <property type="entry name" value="BIR_rpt"/>
</dbReference>
<dbReference type="PANTHER" id="PTHR10044">
    <property type="entry name" value="INHIBITOR OF APOPTOSIS"/>
    <property type="match status" value="1"/>
</dbReference>
<feature type="signal peptide" evidence="2">
    <location>
        <begin position="1"/>
        <end position="26"/>
    </location>
</feature>
<dbReference type="Proteomes" id="UP001519460">
    <property type="component" value="Unassembled WGS sequence"/>
</dbReference>
<feature type="region of interest" description="Disordered" evidence="1">
    <location>
        <begin position="474"/>
        <end position="537"/>
    </location>
</feature>
<evidence type="ECO:0000313" key="4">
    <source>
        <dbReference type="Proteomes" id="UP001519460"/>
    </source>
</evidence>